<evidence type="ECO:0000256" key="1">
    <source>
        <dbReference type="ARBA" id="ARBA00004141"/>
    </source>
</evidence>
<comment type="caution">
    <text evidence="6">The sequence shown here is derived from an EMBL/GenBank/DDBJ whole genome shotgun (WGS) entry which is preliminary data.</text>
</comment>
<proteinExistence type="predicted"/>
<dbReference type="Proteomes" id="UP000663880">
    <property type="component" value="Unassembled WGS sequence"/>
</dbReference>
<keyword evidence="2 5" id="KW-0812">Transmembrane</keyword>
<name>A0A821UR29_9NEOP</name>
<dbReference type="SUPFAM" id="SSF48652">
    <property type="entry name" value="Tetraspanin"/>
    <property type="match status" value="1"/>
</dbReference>
<dbReference type="OrthoDB" id="9836210at2759"/>
<dbReference type="InterPro" id="IPR018499">
    <property type="entry name" value="Tetraspanin/Peripherin"/>
</dbReference>
<dbReference type="GO" id="GO:0016020">
    <property type="term" value="C:membrane"/>
    <property type="evidence" value="ECO:0007669"/>
    <property type="project" value="UniProtKB-SubCell"/>
</dbReference>
<dbReference type="EMBL" id="CAJOBZ010000032">
    <property type="protein sequence ID" value="CAF4893572.1"/>
    <property type="molecule type" value="Genomic_DNA"/>
</dbReference>
<dbReference type="AlphaFoldDB" id="A0A821UR29"/>
<keyword evidence="3 5" id="KW-1133">Transmembrane helix</keyword>
<evidence type="ECO:0000256" key="4">
    <source>
        <dbReference type="ARBA" id="ARBA00023136"/>
    </source>
</evidence>
<comment type="subcellular location">
    <subcellularLocation>
        <location evidence="1">Membrane</location>
        <topology evidence="1">Multi-pass membrane protein</topology>
    </subcellularLocation>
</comment>
<evidence type="ECO:0000256" key="3">
    <source>
        <dbReference type="ARBA" id="ARBA00022989"/>
    </source>
</evidence>
<gene>
    <name evidence="6" type="ORF">PMACD_LOCUS10682</name>
</gene>
<accession>A0A821UR29</accession>
<protein>
    <submittedName>
        <fullName evidence="6">Uncharacterized protein</fullName>
    </submittedName>
</protein>
<organism evidence="6 7">
    <name type="scientific">Pieris macdunnoughi</name>
    <dbReference type="NCBI Taxonomy" id="345717"/>
    <lineage>
        <taxon>Eukaryota</taxon>
        <taxon>Metazoa</taxon>
        <taxon>Ecdysozoa</taxon>
        <taxon>Arthropoda</taxon>
        <taxon>Hexapoda</taxon>
        <taxon>Insecta</taxon>
        <taxon>Pterygota</taxon>
        <taxon>Neoptera</taxon>
        <taxon>Endopterygota</taxon>
        <taxon>Lepidoptera</taxon>
        <taxon>Glossata</taxon>
        <taxon>Ditrysia</taxon>
        <taxon>Papilionoidea</taxon>
        <taxon>Pieridae</taxon>
        <taxon>Pierinae</taxon>
        <taxon>Pieris</taxon>
    </lineage>
</organism>
<reference evidence="6" key="1">
    <citation type="submission" date="2021-02" db="EMBL/GenBank/DDBJ databases">
        <authorList>
            <person name="Steward A R."/>
        </authorList>
    </citation>
    <scope>NUCLEOTIDE SEQUENCE</scope>
</reference>
<evidence type="ECO:0000256" key="2">
    <source>
        <dbReference type="ARBA" id="ARBA00022692"/>
    </source>
</evidence>
<evidence type="ECO:0000313" key="7">
    <source>
        <dbReference type="Proteomes" id="UP000663880"/>
    </source>
</evidence>
<dbReference type="InterPro" id="IPR008952">
    <property type="entry name" value="Tetraspanin_EC2_sf"/>
</dbReference>
<feature type="transmembrane region" description="Helical" evidence="5">
    <location>
        <begin position="55"/>
        <end position="75"/>
    </location>
</feature>
<feature type="transmembrane region" description="Helical" evidence="5">
    <location>
        <begin position="100"/>
        <end position="119"/>
    </location>
</feature>
<evidence type="ECO:0000256" key="5">
    <source>
        <dbReference type="SAM" id="Phobius"/>
    </source>
</evidence>
<keyword evidence="4 5" id="KW-0472">Membrane</keyword>
<feature type="transmembrane region" description="Helical" evidence="5">
    <location>
        <begin position="20"/>
        <end position="43"/>
    </location>
</feature>
<evidence type="ECO:0000313" key="6">
    <source>
        <dbReference type="EMBL" id="CAF4893572.1"/>
    </source>
</evidence>
<dbReference type="Gene3D" id="1.10.1450.10">
    <property type="entry name" value="Tetraspanin"/>
    <property type="match status" value="1"/>
</dbReference>
<dbReference type="Pfam" id="PF00335">
    <property type="entry name" value="Tetraspanin"/>
    <property type="match status" value="1"/>
</dbReference>
<keyword evidence="7" id="KW-1185">Reference proteome</keyword>
<sequence>MAWRGLTFSREGRERLANVLRALLITQVIISLVMAIFCYNVSFRVMSLLKNIHKLTVYLLYGLILLQAYCMKLHYTSGLRLLTWAVQYPHWKRTACVTRIWMISGSLVAVNGMLVYAACRSTLKGLLKELSSSLRLGISQYLTEPSWKTLLDTMQVELNCCGADQPSDWYEIPWINIDYLNESSDLAMKLAGSDGRASPPVTPYSCCTPRVLAACYHDPLQQWEWREAWSSSHPLVGASLHARGCVDAVRAPLTRATLALQLCNLLSLIVQVVIVCLSQVMVGSARDAVVRGDAAGVGRAALFTPPVNDDTVIESEVCVARSSVPRRRRVRRLRTRLSYPYLS</sequence>